<evidence type="ECO:0000259" key="15">
    <source>
        <dbReference type="SMART" id="SM01016"/>
    </source>
</evidence>
<evidence type="ECO:0000256" key="6">
    <source>
        <dbReference type="ARBA" id="ARBA00022741"/>
    </source>
</evidence>
<evidence type="ECO:0000256" key="5">
    <source>
        <dbReference type="ARBA" id="ARBA00022598"/>
    </source>
</evidence>
<keyword evidence="13" id="KW-0175">Coiled coil</keyword>
<evidence type="ECO:0000313" key="17">
    <source>
        <dbReference type="Proteomes" id="UP000186795"/>
    </source>
</evidence>
<dbReference type="PANTHER" id="PTHR11956">
    <property type="entry name" value="ARGINYL-TRNA SYNTHETASE"/>
    <property type="match status" value="1"/>
</dbReference>
<dbReference type="PANTHER" id="PTHR11956:SF5">
    <property type="entry name" value="ARGININE--TRNA LIGASE, CYTOPLASMIC"/>
    <property type="match status" value="1"/>
</dbReference>
<dbReference type="InterPro" id="IPR035684">
    <property type="entry name" value="ArgRS_core"/>
</dbReference>
<dbReference type="Gene3D" id="3.30.1360.70">
    <property type="entry name" value="Arginyl tRNA synthetase N-terminal domain"/>
    <property type="match status" value="1"/>
</dbReference>
<dbReference type="SUPFAM" id="SSF55190">
    <property type="entry name" value="Arginyl-tRNA synthetase (ArgRS), N-terminal 'additional' domain"/>
    <property type="match status" value="1"/>
</dbReference>
<gene>
    <name evidence="11" type="primary">argS</name>
    <name evidence="16" type="ORF">SAMN05421790_102152</name>
</gene>
<dbReference type="Pfam" id="PF00750">
    <property type="entry name" value="tRNA-synt_1d"/>
    <property type="match status" value="1"/>
</dbReference>
<dbReference type="GO" id="GO:0005737">
    <property type="term" value="C:cytoplasm"/>
    <property type="evidence" value="ECO:0007669"/>
    <property type="project" value="UniProtKB-SubCell"/>
</dbReference>
<evidence type="ECO:0000256" key="11">
    <source>
        <dbReference type="HAMAP-Rule" id="MF_00123"/>
    </source>
</evidence>
<evidence type="ECO:0000259" key="14">
    <source>
        <dbReference type="SMART" id="SM00836"/>
    </source>
</evidence>
<evidence type="ECO:0000256" key="12">
    <source>
        <dbReference type="RuleBase" id="RU363038"/>
    </source>
</evidence>
<dbReference type="AlphaFoldDB" id="A0A1N7JJ37"/>
<proteinExistence type="inferred from homology"/>
<dbReference type="InterPro" id="IPR008909">
    <property type="entry name" value="DALR_anticod-bd"/>
</dbReference>
<comment type="subunit">
    <text evidence="3 11">Monomer.</text>
</comment>
<evidence type="ECO:0000313" key="16">
    <source>
        <dbReference type="EMBL" id="SIS49266.1"/>
    </source>
</evidence>
<dbReference type="Gene3D" id="1.10.730.10">
    <property type="entry name" value="Isoleucyl-tRNA Synthetase, Domain 1"/>
    <property type="match status" value="1"/>
</dbReference>
<dbReference type="RefSeq" id="WP_040387520.1">
    <property type="nucleotide sequence ID" value="NZ_CP048103.1"/>
</dbReference>
<dbReference type="InterPro" id="IPR036695">
    <property type="entry name" value="Arg-tRNA-synth_N_sf"/>
</dbReference>
<dbReference type="Proteomes" id="UP000186795">
    <property type="component" value="Unassembled WGS sequence"/>
</dbReference>
<dbReference type="InterPro" id="IPR014729">
    <property type="entry name" value="Rossmann-like_a/b/a_fold"/>
</dbReference>
<dbReference type="SMART" id="SM00836">
    <property type="entry name" value="DALR_1"/>
    <property type="match status" value="1"/>
</dbReference>
<evidence type="ECO:0000256" key="2">
    <source>
        <dbReference type="ARBA" id="ARBA00005594"/>
    </source>
</evidence>
<dbReference type="InterPro" id="IPR005148">
    <property type="entry name" value="Arg-tRNA-synth_N"/>
</dbReference>
<dbReference type="GO" id="GO:0004814">
    <property type="term" value="F:arginine-tRNA ligase activity"/>
    <property type="evidence" value="ECO:0007669"/>
    <property type="project" value="UniProtKB-UniRule"/>
</dbReference>
<feature type="short sequence motif" description="'HIGH' region" evidence="11">
    <location>
        <begin position="132"/>
        <end position="142"/>
    </location>
</feature>
<dbReference type="GO" id="GO:0005524">
    <property type="term" value="F:ATP binding"/>
    <property type="evidence" value="ECO:0007669"/>
    <property type="project" value="UniProtKB-UniRule"/>
</dbReference>
<evidence type="ECO:0000256" key="13">
    <source>
        <dbReference type="SAM" id="Coils"/>
    </source>
</evidence>
<dbReference type="PROSITE" id="PS00178">
    <property type="entry name" value="AA_TRNA_LIGASE_I"/>
    <property type="match status" value="1"/>
</dbReference>
<dbReference type="FunFam" id="3.30.1360.70:FF:000003">
    <property type="entry name" value="Arginine--tRNA ligase"/>
    <property type="match status" value="1"/>
</dbReference>
<dbReference type="Pfam" id="PF05746">
    <property type="entry name" value="DALR_1"/>
    <property type="match status" value="1"/>
</dbReference>
<evidence type="ECO:0000256" key="7">
    <source>
        <dbReference type="ARBA" id="ARBA00022840"/>
    </source>
</evidence>
<evidence type="ECO:0000256" key="4">
    <source>
        <dbReference type="ARBA" id="ARBA00022490"/>
    </source>
</evidence>
<dbReference type="HAMAP" id="MF_00123">
    <property type="entry name" value="Arg_tRNA_synth"/>
    <property type="match status" value="1"/>
</dbReference>
<dbReference type="InterPro" id="IPR001278">
    <property type="entry name" value="Arg-tRNA-ligase"/>
</dbReference>
<keyword evidence="6 11" id="KW-0547">Nucleotide-binding</keyword>
<protein>
    <recommendedName>
        <fullName evidence="11">Arginine--tRNA ligase</fullName>
        <ecNumber evidence="11">6.1.1.19</ecNumber>
    </recommendedName>
    <alternativeName>
        <fullName evidence="11">Arginyl-tRNA synthetase</fullName>
        <shortName evidence="11">ArgRS</shortName>
    </alternativeName>
</protein>
<keyword evidence="17" id="KW-1185">Reference proteome</keyword>
<sequence>MNALERMKENLRQEIREAVLRAGLAAEEELPEVVLEVPREKSHGDLATNMAMQLARIAKKNPRQIAEAIVDGMNRDRVAVREIHIAGPGFINFFIDRSHLREVLVEIGRAGDAYGRSSAGNGEKVLVEFVSVNPTGSLHLGHARGAAIGDVLCNVLEAAGYDVTREYYINDAGNQIRNMTLSLEARYREALGRKVDFPEDGYRGQDIVDLGKRLAEEEGDRLLSLDEEERFAWIRRYGLNRLLEGIKKDLKEYRVQFDSWFSEQSLHDSGSVQESVEELTRRGQTYEQDGALWLKSSQFGDDKDRVLVKQDGSYTYITPDIAYHRNKYNRGFDRIVDIFGADHHGYVPRMKAAMAALGFDVDKMTFLITQMVKLYQGGELVKMSKRTGKAITLAELMEEVGVDATRYFFASRGPDSHLDFDMDLAVSQSNENPVFYVQYAHARINSVFRRAGEQGMEVKLDPDSLSALQEEAEFDLLQKLAEFPEEIATAAKQMAPHRMVRYLYDLATQLQSYYNAYRVIQEDERLTRARLSLLLGVAQVLKSGLRMIGVSAPEQM</sequence>
<dbReference type="GO" id="GO:0006420">
    <property type="term" value="P:arginyl-tRNA aminoacylation"/>
    <property type="evidence" value="ECO:0007669"/>
    <property type="project" value="UniProtKB-UniRule"/>
</dbReference>
<dbReference type="Pfam" id="PF03485">
    <property type="entry name" value="Arg_tRNA_synt_N"/>
    <property type="match status" value="1"/>
</dbReference>
<reference evidence="17" key="1">
    <citation type="submission" date="2017-01" db="EMBL/GenBank/DDBJ databases">
        <authorList>
            <person name="Varghese N."/>
            <person name="Submissions S."/>
        </authorList>
    </citation>
    <scope>NUCLEOTIDE SEQUENCE [LARGE SCALE GENOMIC DNA]</scope>
    <source>
        <strain evidence="17">DSM 45196</strain>
    </source>
</reference>
<dbReference type="CDD" id="cd00671">
    <property type="entry name" value="ArgRS_core"/>
    <property type="match status" value="1"/>
</dbReference>
<dbReference type="SMART" id="SM01016">
    <property type="entry name" value="Arg_tRNA_synt_N"/>
    <property type="match status" value="1"/>
</dbReference>
<dbReference type="SUPFAM" id="SSF52374">
    <property type="entry name" value="Nucleotidylyl transferase"/>
    <property type="match status" value="1"/>
</dbReference>
<feature type="coiled-coil region" evidence="13">
    <location>
        <begin position="1"/>
        <end position="28"/>
    </location>
</feature>
<dbReference type="Gene3D" id="3.40.50.620">
    <property type="entry name" value="HUPs"/>
    <property type="match status" value="1"/>
</dbReference>
<feature type="domain" description="Arginyl tRNA synthetase N-terminal" evidence="15">
    <location>
        <begin position="9"/>
        <end position="95"/>
    </location>
</feature>
<dbReference type="CDD" id="cd07956">
    <property type="entry name" value="Anticodon_Ia_Arg"/>
    <property type="match status" value="1"/>
</dbReference>
<dbReference type="InterPro" id="IPR001412">
    <property type="entry name" value="aa-tRNA-synth_I_CS"/>
</dbReference>
<dbReference type="FunFam" id="3.40.50.620:FF:000062">
    <property type="entry name" value="Arginine--tRNA ligase"/>
    <property type="match status" value="1"/>
</dbReference>
<dbReference type="FunFam" id="1.10.730.10:FF:000008">
    <property type="entry name" value="Arginine--tRNA ligase"/>
    <property type="match status" value="1"/>
</dbReference>
<keyword evidence="5 11" id="KW-0436">Ligase</keyword>
<evidence type="ECO:0000256" key="10">
    <source>
        <dbReference type="ARBA" id="ARBA00049339"/>
    </source>
</evidence>
<comment type="catalytic activity">
    <reaction evidence="10 11">
        <text>tRNA(Arg) + L-arginine + ATP = L-arginyl-tRNA(Arg) + AMP + diphosphate</text>
        <dbReference type="Rhea" id="RHEA:20301"/>
        <dbReference type="Rhea" id="RHEA-COMP:9658"/>
        <dbReference type="Rhea" id="RHEA-COMP:9673"/>
        <dbReference type="ChEBI" id="CHEBI:30616"/>
        <dbReference type="ChEBI" id="CHEBI:32682"/>
        <dbReference type="ChEBI" id="CHEBI:33019"/>
        <dbReference type="ChEBI" id="CHEBI:78442"/>
        <dbReference type="ChEBI" id="CHEBI:78513"/>
        <dbReference type="ChEBI" id="CHEBI:456215"/>
        <dbReference type="EC" id="6.1.1.19"/>
    </reaction>
</comment>
<evidence type="ECO:0000256" key="3">
    <source>
        <dbReference type="ARBA" id="ARBA00011245"/>
    </source>
</evidence>
<dbReference type="InterPro" id="IPR009080">
    <property type="entry name" value="tRNAsynth_Ia_anticodon-bd"/>
</dbReference>
<comment type="subcellular location">
    <subcellularLocation>
        <location evidence="1 11">Cytoplasm</location>
    </subcellularLocation>
</comment>
<keyword evidence="8 11" id="KW-0648">Protein biosynthesis</keyword>
<keyword evidence="9 11" id="KW-0030">Aminoacyl-tRNA synthetase</keyword>
<name>A0A1N7JJ37_9BACL</name>
<dbReference type="PRINTS" id="PR01038">
    <property type="entry name" value="TRNASYNTHARG"/>
</dbReference>
<feature type="domain" description="DALR anticodon binding" evidence="14">
    <location>
        <begin position="437"/>
        <end position="556"/>
    </location>
</feature>
<dbReference type="SUPFAM" id="SSF47323">
    <property type="entry name" value="Anticodon-binding domain of a subclass of class I aminoacyl-tRNA synthetases"/>
    <property type="match status" value="1"/>
</dbReference>
<dbReference type="EC" id="6.1.1.19" evidence="11"/>
<evidence type="ECO:0000256" key="9">
    <source>
        <dbReference type="ARBA" id="ARBA00023146"/>
    </source>
</evidence>
<accession>A0A1N7JJ37</accession>
<keyword evidence="4 11" id="KW-0963">Cytoplasm</keyword>
<dbReference type="NCBIfam" id="TIGR00456">
    <property type="entry name" value="argS"/>
    <property type="match status" value="1"/>
</dbReference>
<organism evidence="16 17">
    <name type="scientific">Kroppenstedtia eburnea</name>
    <dbReference type="NCBI Taxonomy" id="714067"/>
    <lineage>
        <taxon>Bacteria</taxon>
        <taxon>Bacillati</taxon>
        <taxon>Bacillota</taxon>
        <taxon>Bacilli</taxon>
        <taxon>Bacillales</taxon>
        <taxon>Thermoactinomycetaceae</taxon>
        <taxon>Kroppenstedtia</taxon>
    </lineage>
</organism>
<evidence type="ECO:0000256" key="8">
    <source>
        <dbReference type="ARBA" id="ARBA00022917"/>
    </source>
</evidence>
<evidence type="ECO:0000256" key="1">
    <source>
        <dbReference type="ARBA" id="ARBA00004496"/>
    </source>
</evidence>
<comment type="similarity">
    <text evidence="2 11 12">Belongs to the class-I aminoacyl-tRNA synthetase family.</text>
</comment>
<dbReference type="EMBL" id="FTOD01000002">
    <property type="protein sequence ID" value="SIS49266.1"/>
    <property type="molecule type" value="Genomic_DNA"/>
</dbReference>
<keyword evidence="7 11" id="KW-0067">ATP-binding</keyword>